<gene>
    <name evidence="1" type="ORF">GRI35_06835</name>
</gene>
<organism evidence="1 2">
    <name type="scientific">Pontixanthobacter aestiaquae</name>
    <dbReference type="NCBI Taxonomy" id="1509367"/>
    <lineage>
        <taxon>Bacteria</taxon>
        <taxon>Pseudomonadati</taxon>
        <taxon>Pseudomonadota</taxon>
        <taxon>Alphaproteobacteria</taxon>
        <taxon>Sphingomonadales</taxon>
        <taxon>Erythrobacteraceae</taxon>
        <taxon>Pontixanthobacter</taxon>
    </lineage>
</organism>
<keyword evidence="2" id="KW-1185">Reference proteome</keyword>
<comment type="caution">
    <text evidence="1">The sequence shown here is derived from an EMBL/GenBank/DDBJ whole genome shotgun (WGS) entry which is preliminary data.</text>
</comment>
<name>A0A844Z8C4_9SPHN</name>
<reference evidence="1 2" key="1">
    <citation type="submission" date="2019-12" db="EMBL/GenBank/DDBJ databases">
        <title>Genomic-based taxomic classification of the family Erythrobacteraceae.</title>
        <authorList>
            <person name="Xu L."/>
        </authorList>
    </citation>
    <scope>NUCLEOTIDE SEQUENCE [LARGE SCALE GENOMIC DNA]</scope>
    <source>
        <strain evidence="1 2">KCTC 42006</strain>
    </source>
</reference>
<dbReference type="AlphaFoldDB" id="A0A844Z8C4"/>
<proteinExistence type="predicted"/>
<evidence type="ECO:0000313" key="2">
    <source>
        <dbReference type="Proteomes" id="UP000460290"/>
    </source>
</evidence>
<dbReference type="Proteomes" id="UP000460290">
    <property type="component" value="Unassembled WGS sequence"/>
</dbReference>
<sequence length="80" mass="8845">MRLTAEKCRAEQARQLDLSLSDPLLNRRRIAATAAEAWGKEALRAEEYEADATAPLSQEDTEIAQEFAEEAKGEQGTHAD</sequence>
<dbReference type="EMBL" id="WTYZ01000001">
    <property type="protein sequence ID" value="MXO83080.1"/>
    <property type="molecule type" value="Genomic_DNA"/>
</dbReference>
<dbReference type="RefSeq" id="WP_160613464.1">
    <property type="nucleotide sequence ID" value="NZ_JAUFQM010000001.1"/>
</dbReference>
<protein>
    <submittedName>
        <fullName evidence="1">Uncharacterized protein</fullName>
    </submittedName>
</protein>
<accession>A0A844Z8C4</accession>
<evidence type="ECO:0000313" key="1">
    <source>
        <dbReference type="EMBL" id="MXO83080.1"/>
    </source>
</evidence>
<dbReference type="OrthoDB" id="7596129at2"/>